<proteinExistence type="predicted"/>
<dbReference type="Gene3D" id="1.20.120.1750">
    <property type="match status" value="1"/>
</dbReference>
<dbReference type="EMBL" id="ONZQ02000011">
    <property type="protein sequence ID" value="SPO04786.1"/>
    <property type="molecule type" value="Genomic_DNA"/>
</dbReference>
<dbReference type="SUPFAM" id="SSF57850">
    <property type="entry name" value="RING/U-box"/>
    <property type="match status" value="2"/>
</dbReference>
<comment type="catalytic activity">
    <reaction evidence="1">
        <text>[E2 ubiquitin-conjugating enzyme]-S-ubiquitinyl-L-cysteine + [acceptor protein]-L-lysine = [E2 ubiquitin-conjugating enzyme]-L-cysteine + [acceptor protein]-N(6)-ubiquitinyl-L-lysine.</text>
        <dbReference type="EC" id="2.3.2.31"/>
    </reaction>
</comment>
<dbReference type="Proteomes" id="UP001187682">
    <property type="component" value="Unassembled WGS sequence"/>
</dbReference>
<evidence type="ECO:0000256" key="5">
    <source>
        <dbReference type="ARBA" id="ARBA00022737"/>
    </source>
</evidence>
<dbReference type="GO" id="GO:0008270">
    <property type="term" value="F:zinc ion binding"/>
    <property type="evidence" value="ECO:0007669"/>
    <property type="project" value="UniProtKB-KW"/>
</dbReference>
<reference evidence="10" key="1">
    <citation type="submission" date="2018-03" db="EMBL/GenBank/DDBJ databases">
        <authorList>
            <person name="Guldener U."/>
        </authorList>
    </citation>
    <scope>NUCLEOTIDE SEQUENCE</scope>
</reference>
<dbReference type="InterPro" id="IPR031127">
    <property type="entry name" value="E3_UB_ligase_RBR"/>
</dbReference>
<dbReference type="InterPro" id="IPR013083">
    <property type="entry name" value="Znf_RING/FYVE/PHD"/>
</dbReference>
<gene>
    <name evidence="10" type="ORF">DNG_07471</name>
</gene>
<evidence type="ECO:0000256" key="1">
    <source>
        <dbReference type="ARBA" id="ARBA00001798"/>
    </source>
</evidence>
<name>A0AAE8SXF7_9PEZI</name>
<evidence type="ECO:0000256" key="7">
    <source>
        <dbReference type="ARBA" id="ARBA00022786"/>
    </source>
</evidence>
<dbReference type="PANTHER" id="PTHR11685">
    <property type="entry name" value="RBR FAMILY RING FINGER AND IBR DOMAIN-CONTAINING"/>
    <property type="match status" value="1"/>
</dbReference>
<dbReference type="Pfam" id="PF01485">
    <property type="entry name" value="IBR"/>
    <property type="match status" value="2"/>
</dbReference>
<feature type="domain" description="RING-type" evidence="9">
    <location>
        <begin position="207"/>
        <end position="461"/>
    </location>
</feature>
<evidence type="ECO:0000256" key="2">
    <source>
        <dbReference type="ARBA" id="ARBA00012251"/>
    </source>
</evidence>
<evidence type="ECO:0000259" key="9">
    <source>
        <dbReference type="PROSITE" id="PS51873"/>
    </source>
</evidence>
<keyword evidence="7" id="KW-0833">Ubl conjugation pathway</keyword>
<sequence>MYVCAACHAREEEPPSSRPPAPLARFECCDKALCSACLPPAITAKLELNLWFDLDLNAWLACPFRGCEGTLSIANATELAALYDSVGALGANFHVQIFTRACAIRTKLREVVEQLPWEAARTAYDLHHRLFRYRAMSHVFFDLHSDDELEVDFLSVLSSDGEIVRVPILTSLFNRESSTTRTCLVCAEELRDVSFPFPSGWKRLAGRDFQGDLHLFGEPFPRAEALPVCAGAHELDICKGCIARHVHAKLEERGSAAVNELRCPAPGCGHLYTPQELRAVTNHETYSRYERLCLINALQNEPDFRWCLRPGCRSGQMYDTTSGCCEPPALSGAAALGERAARALPDDVRDPNRITCDTCGFAMCFEHQAPWHRGMTCREYSDLLARGDGAAETESWMKRNTKKCPGKGCGVAVEKGGGCFHMRCGSCGAEFCWECLADWKGIWTRAGYNLKGHRKGCFFRSKDAPRPLFMRGDTMEEAVEMHEKRAGRDMRGGQG</sequence>
<organism evidence="10 11">
    <name type="scientific">Cephalotrichum gorgonifer</name>
    <dbReference type="NCBI Taxonomy" id="2041049"/>
    <lineage>
        <taxon>Eukaryota</taxon>
        <taxon>Fungi</taxon>
        <taxon>Dikarya</taxon>
        <taxon>Ascomycota</taxon>
        <taxon>Pezizomycotina</taxon>
        <taxon>Sordariomycetes</taxon>
        <taxon>Hypocreomycetidae</taxon>
        <taxon>Microascales</taxon>
        <taxon>Microascaceae</taxon>
        <taxon>Cephalotrichum</taxon>
    </lineage>
</organism>
<evidence type="ECO:0000256" key="8">
    <source>
        <dbReference type="ARBA" id="ARBA00022833"/>
    </source>
</evidence>
<accession>A0AAE8SXF7</accession>
<dbReference type="PROSITE" id="PS51873">
    <property type="entry name" value="TRIAD"/>
    <property type="match status" value="1"/>
</dbReference>
<keyword evidence="3" id="KW-0808">Transferase</keyword>
<keyword evidence="6" id="KW-0863">Zinc-finger</keyword>
<evidence type="ECO:0000313" key="10">
    <source>
        <dbReference type="EMBL" id="SPO04786.1"/>
    </source>
</evidence>
<dbReference type="EC" id="2.3.2.31" evidence="2"/>
<keyword evidence="11" id="KW-1185">Reference proteome</keyword>
<dbReference type="SMART" id="SM00647">
    <property type="entry name" value="IBR"/>
    <property type="match status" value="2"/>
</dbReference>
<keyword evidence="8" id="KW-0862">Zinc</keyword>
<evidence type="ECO:0000256" key="6">
    <source>
        <dbReference type="ARBA" id="ARBA00022771"/>
    </source>
</evidence>
<comment type="caution">
    <text evidence="10">The sequence shown here is derived from an EMBL/GenBank/DDBJ whole genome shotgun (WGS) entry which is preliminary data.</text>
</comment>
<keyword evidence="5" id="KW-0677">Repeat</keyword>
<evidence type="ECO:0000256" key="3">
    <source>
        <dbReference type="ARBA" id="ARBA00022679"/>
    </source>
</evidence>
<protein>
    <recommendedName>
        <fullName evidence="2">RBR-type E3 ubiquitin transferase</fullName>
        <ecNumber evidence="2">2.3.2.31</ecNumber>
    </recommendedName>
</protein>
<evidence type="ECO:0000313" key="11">
    <source>
        <dbReference type="Proteomes" id="UP001187682"/>
    </source>
</evidence>
<dbReference type="AlphaFoldDB" id="A0AAE8SXF7"/>
<keyword evidence="4" id="KW-0479">Metal-binding</keyword>
<dbReference type="Gene3D" id="3.30.40.10">
    <property type="entry name" value="Zinc/RING finger domain, C3HC4 (zinc finger)"/>
    <property type="match status" value="1"/>
</dbReference>
<evidence type="ECO:0000256" key="4">
    <source>
        <dbReference type="ARBA" id="ARBA00022723"/>
    </source>
</evidence>
<dbReference type="GO" id="GO:0016567">
    <property type="term" value="P:protein ubiquitination"/>
    <property type="evidence" value="ECO:0007669"/>
    <property type="project" value="InterPro"/>
</dbReference>
<dbReference type="InterPro" id="IPR044066">
    <property type="entry name" value="TRIAD_supradom"/>
</dbReference>
<dbReference type="GO" id="GO:0061630">
    <property type="term" value="F:ubiquitin protein ligase activity"/>
    <property type="evidence" value="ECO:0007669"/>
    <property type="project" value="UniProtKB-EC"/>
</dbReference>
<dbReference type="InterPro" id="IPR002867">
    <property type="entry name" value="IBR_dom"/>
</dbReference>